<dbReference type="Pfam" id="PF03932">
    <property type="entry name" value="CutC"/>
    <property type="match status" value="1"/>
</dbReference>
<comment type="similarity">
    <text evidence="1 2">Belongs to the CutC family.</text>
</comment>
<dbReference type="InterPro" id="IPR036822">
    <property type="entry name" value="CutC-like_dom_sf"/>
</dbReference>
<dbReference type="PANTHER" id="PTHR12598:SF0">
    <property type="entry name" value="COPPER HOMEOSTASIS PROTEIN CUTC HOMOLOG"/>
    <property type="match status" value="1"/>
</dbReference>
<dbReference type="InParanoid" id="A0A414NE73"/>
<dbReference type="EMBL" id="QSLJ01000002">
    <property type="protein sequence ID" value="RHF37363.1"/>
    <property type="molecule type" value="Genomic_DNA"/>
</dbReference>
<comment type="subcellular location">
    <subcellularLocation>
        <location evidence="2">Cytoplasm</location>
    </subcellularLocation>
</comment>
<keyword evidence="2" id="KW-0963">Cytoplasm</keyword>
<dbReference type="HAMAP" id="MF_00795">
    <property type="entry name" value="CutC"/>
    <property type="match status" value="1"/>
</dbReference>
<reference evidence="3 4" key="1">
    <citation type="submission" date="2018-08" db="EMBL/GenBank/DDBJ databases">
        <title>A genome reference for cultivated species of the human gut microbiota.</title>
        <authorList>
            <person name="Zou Y."/>
            <person name="Xue W."/>
            <person name="Luo G."/>
        </authorList>
    </citation>
    <scope>NUCLEOTIDE SEQUENCE [LARGE SCALE GENOMIC DNA]</scope>
    <source>
        <strain evidence="3 4">AM25-33</strain>
    </source>
</reference>
<dbReference type="GO" id="GO:0005507">
    <property type="term" value="F:copper ion binding"/>
    <property type="evidence" value="ECO:0007669"/>
    <property type="project" value="TreeGrafter"/>
</dbReference>
<gene>
    <name evidence="2" type="primary">cutC</name>
    <name evidence="3" type="ORF">DW682_07100</name>
</gene>
<dbReference type="GO" id="GO:0005737">
    <property type="term" value="C:cytoplasm"/>
    <property type="evidence" value="ECO:0007669"/>
    <property type="project" value="UniProtKB-SubCell"/>
</dbReference>
<name>A0A414NE73_9ACTN</name>
<dbReference type="SUPFAM" id="SSF110395">
    <property type="entry name" value="CutC-like"/>
    <property type="match status" value="1"/>
</dbReference>
<sequence length="284" mass="30790">MPSGGRRAFSCVAAAREWAFFGNQRESKYVQCRNLRLFPIATQGRALSWGQTFLLLGDLMLFEYCAENFTNIEAALRAGADRIELCDNLAQGGTTPSAGVIEQAVRIVREHEGAELRVIIRPRRGNFDYSKAEMRAMETDIRYAGANGVDGVVLGCLKRRSKGKGFELDLDATGRLVKVAQGVGEMRGRELGITFHMAFDALDETEQLAAIDALAELGVDHILTHGGPANTPIEDNYEHLRALIAHAGDRLTILPGGGITAKNAEQVASALGVDELHGTKIVVL</sequence>
<protein>
    <recommendedName>
        <fullName evidence="2">PF03932 family protein CutC</fullName>
    </recommendedName>
</protein>
<dbReference type="PANTHER" id="PTHR12598">
    <property type="entry name" value="COPPER HOMEOSTASIS PROTEIN CUTC"/>
    <property type="match status" value="1"/>
</dbReference>
<dbReference type="Proteomes" id="UP000283983">
    <property type="component" value="Unassembled WGS sequence"/>
</dbReference>
<comment type="caution">
    <text evidence="2">Once thought to be involved in copper homeostasis, experiments in E.coli have shown this is not the case.</text>
</comment>
<proteinExistence type="inferred from homology"/>
<accession>A0A414NE73</accession>
<organism evidence="3 4">
    <name type="scientific">Collinsella intestinalis</name>
    <dbReference type="NCBI Taxonomy" id="147207"/>
    <lineage>
        <taxon>Bacteria</taxon>
        <taxon>Bacillati</taxon>
        <taxon>Actinomycetota</taxon>
        <taxon>Coriobacteriia</taxon>
        <taxon>Coriobacteriales</taxon>
        <taxon>Coriobacteriaceae</taxon>
        <taxon>Collinsella</taxon>
    </lineage>
</organism>
<evidence type="ECO:0000313" key="4">
    <source>
        <dbReference type="Proteomes" id="UP000283983"/>
    </source>
</evidence>
<evidence type="ECO:0000256" key="2">
    <source>
        <dbReference type="HAMAP-Rule" id="MF_00795"/>
    </source>
</evidence>
<keyword evidence="4" id="KW-1185">Reference proteome</keyword>
<dbReference type="AlphaFoldDB" id="A0A414NE73"/>
<evidence type="ECO:0000313" key="3">
    <source>
        <dbReference type="EMBL" id="RHF37363.1"/>
    </source>
</evidence>
<dbReference type="InterPro" id="IPR005627">
    <property type="entry name" value="CutC-like"/>
</dbReference>
<dbReference type="Gene3D" id="3.20.20.380">
    <property type="entry name" value="Copper homeostasis (CutC) domain"/>
    <property type="match status" value="1"/>
</dbReference>
<evidence type="ECO:0000256" key="1">
    <source>
        <dbReference type="ARBA" id="ARBA00007768"/>
    </source>
</evidence>
<comment type="caution">
    <text evidence="3">The sequence shown here is derived from an EMBL/GenBank/DDBJ whole genome shotgun (WGS) entry which is preliminary data.</text>
</comment>